<gene>
    <name evidence="2" type="ORF">PoB_002315900</name>
</gene>
<reference evidence="2 3" key="1">
    <citation type="journal article" date="2021" name="Elife">
        <title>Chloroplast acquisition without the gene transfer in kleptoplastic sea slugs, Plakobranchus ocellatus.</title>
        <authorList>
            <person name="Maeda T."/>
            <person name="Takahashi S."/>
            <person name="Yoshida T."/>
            <person name="Shimamura S."/>
            <person name="Takaki Y."/>
            <person name="Nagai Y."/>
            <person name="Toyoda A."/>
            <person name="Suzuki Y."/>
            <person name="Arimoto A."/>
            <person name="Ishii H."/>
            <person name="Satoh N."/>
            <person name="Nishiyama T."/>
            <person name="Hasebe M."/>
            <person name="Maruyama T."/>
            <person name="Minagawa J."/>
            <person name="Obokata J."/>
            <person name="Shigenobu S."/>
        </authorList>
    </citation>
    <scope>NUCLEOTIDE SEQUENCE [LARGE SCALE GENOMIC DNA]</scope>
</reference>
<organism evidence="2 3">
    <name type="scientific">Plakobranchus ocellatus</name>
    <dbReference type="NCBI Taxonomy" id="259542"/>
    <lineage>
        <taxon>Eukaryota</taxon>
        <taxon>Metazoa</taxon>
        <taxon>Spiralia</taxon>
        <taxon>Lophotrochozoa</taxon>
        <taxon>Mollusca</taxon>
        <taxon>Gastropoda</taxon>
        <taxon>Heterobranchia</taxon>
        <taxon>Euthyneura</taxon>
        <taxon>Panpulmonata</taxon>
        <taxon>Sacoglossa</taxon>
        <taxon>Placobranchoidea</taxon>
        <taxon>Plakobranchidae</taxon>
        <taxon>Plakobranchus</taxon>
    </lineage>
</organism>
<evidence type="ECO:0000313" key="3">
    <source>
        <dbReference type="Proteomes" id="UP000735302"/>
    </source>
</evidence>
<name>A0AAV3ZS07_9GAST</name>
<evidence type="ECO:0000256" key="1">
    <source>
        <dbReference type="SAM" id="MobiDB-lite"/>
    </source>
</evidence>
<feature type="region of interest" description="Disordered" evidence="1">
    <location>
        <begin position="113"/>
        <end position="134"/>
    </location>
</feature>
<dbReference type="Proteomes" id="UP000735302">
    <property type="component" value="Unassembled WGS sequence"/>
</dbReference>
<accession>A0AAV3ZS07</accession>
<comment type="caution">
    <text evidence="2">The sequence shown here is derived from an EMBL/GenBank/DDBJ whole genome shotgun (WGS) entry which is preliminary data.</text>
</comment>
<dbReference type="AlphaFoldDB" id="A0AAV3ZS07"/>
<protein>
    <submittedName>
        <fullName evidence="2">Uncharacterized protein</fullName>
    </submittedName>
</protein>
<proteinExistence type="predicted"/>
<dbReference type="EMBL" id="BLXT01002699">
    <property type="protein sequence ID" value="GFN96653.1"/>
    <property type="molecule type" value="Genomic_DNA"/>
</dbReference>
<evidence type="ECO:0000313" key="2">
    <source>
        <dbReference type="EMBL" id="GFN96653.1"/>
    </source>
</evidence>
<keyword evidence="3" id="KW-1185">Reference proteome</keyword>
<sequence length="145" mass="16307">MTTIPALRSVGTFCREFELRHRCLNLWRPERLRSSFCDYTKSLPLCLSLHKNLTRNFRDEKKKSNIGIAATHRDSSVITVVTVKLREAWREEGADIGSTVYNELAQRSARILPSWGQSPSAGSRPDGEPESLRPGYTAKICALSA</sequence>